<sequence length="95" mass="11449">MLFRNSNIENIPVIRNLCNNIMDDFKKTTPHDECNTLRFFVYDYIDRMSNIEKDNIMKSFNIIELDYYNRNILDKINNKYDGEPLVVICYDILDI</sequence>
<accession>A0A6C0LBG5</accession>
<name>A0A6C0LBG5_9ZZZZ</name>
<proteinExistence type="predicted"/>
<dbReference type="EMBL" id="MN740460">
    <property type="protein sequence ID" value="QHU27670.1"/>
    <property type="molecule type" value="Genomic_DNA"/>
</dbReference>
<dbReference type="AlphaFoldDB" id="A0A6C0LBG5"/>
<evidence type="ECO:0000313" key="1">
    <source>
        <dbReference type="EMBL" id="QHU27670.1"/>
    </source>
</evidence>
<reference evidence="1" key="1">
    <citation type="journal article" date="2020" name="Nature">
        <title>Giant virus diversity and host interactions through global metagenomics.</title>
        <authorList>
            <person name="Schulz F."/>
            <person name="Roux S."/>
            <person name="Paez-Espino D."/>
            <person name="Jungbluth S."/>
            <person name="Walsh D.A."/>
            <person name="Denef V.J."/>
            <person name="McMahon K.D."/>
            <person name="Konstantinidis K.T."/>
            <person name="Eloe-Fadrosh E.A."/>
            <person name="Kyrpides N.C."/>
            <person name="Woyke T."/>
        </authorList>
    </citation>
    <scope>NUCLEOTIDE SEQUENCE</scope>
    <source>
        <strain evidence="1">GVMAG-M-3300027769-26</strain>
    </source>
</reference>
<protein>
    <submittedName>
        <fullName evidence="1">Uncharacterized protein</fullName>
    </submittedName>
</protein>
<organism evidence="1">
    <name type="scientific">viral metagenome</name>
    <dbReference type="NCBI Taxonomy" id="1070528"/>
    <lineage>
        <taxon>unclassified sequences</taxon>
        <taxon>metagenomes</taxon>
        <taxon>organismal metagenomes</taxon>
    </lineage>
</organism>